<name>A0A3M0CI22_9PROT</name>
<comment type="caution">
    <text evidence="3">The sequence shown here is derived from an EMBL/GenBank/DDBJ whole genome shotgun (WGS) entry which is preliminary data.</text>
</comment>
<keyword evidence="2" id="KW-1133">Transmembrane helix</keyword>
<evidence type="ECO:0000313" key="4">
    <source>
        <dbReference type="Proteomes" id="UP000271227"/>
    </source>
</evidence>
<gene>
    <name evidence="3" type="ORF">BXY39_3246</name>
</gene>
<dbReference type="AlphaFoldDB" id="A0A3M0CI22"/>
<feature type="region of interest" description="Disordered" evidence="1">
    <location>
        <begin position="1"/>
        <end position="41"/>
    </location>
</feature>
<protein>
    <submittedName>
        <fullName evidence="3">Uncharacterized protein</fullName>
    </submittedName>
</protein>
<sequence>MTEQPPPGRKGKRHKRQADEASGGTGRRSRPGPVQGRHLPPPRLTVWAFAYGVLYVALPFLAAMAAIDTALYLLFRFVFGTCYGVLCLV</sequence>
<feature type="transmembrane region" description="Helical" evidence="2">
    <location>
        <begin position="44"/>
        <end position="64"/>
    </location>
</feature>
<organism evidence="3 4">
    <name type="scientific">Eilatimonas milleporae</name>
    <dbReference type="NCBI Taxonomy" id="911205"/>
    <lineage>
        <taxon>Bacteria</taxon>
        <taxon>Pseudomonadati</taxon>
        <taxon>Pseudomonadota</taxon>
        <taxon>Alphaproteobacteria</taxon>
        <taxon>Kordiimonadales</taxon>
        <taxon>Kordiimonadaceae</taxon>
        <taxon>Eilatimonas</taxon>
    </lineage>
</organism>
<dbReference type="InParanoid" id="A0A3M0CI22"/>
<proteinExistence type="predicted"/>
<keyword evidence="2" id="KW-0472">Membrane</keyword>
<dbReference type="EMBL" id="REFR01000014">
    <property type="protein sequence ID" value="RMB02893.1"/>
    <property type="molecule type" value="Genomic_DNA"/>
</dbReference>
<keyword evidence="4" id="KW-1185">Reference proteome</keyword>
<dbReference type="RefSeq" id="WP_121939880.1">
    <property type="nucleotide sequence ID" value="NZ_REFR01000014.1"/>
</dbReference>
<evidence type="ECO:0000256" key="1">
    <source>
        <dbReference type="SAM" id="MobiDB-lite"/>
    </source>
</evidence>
<keyword evidence="2" id="KW-0812">Transmembrane</keyword>
<dbReference type="Proteomes" id="UP000271227">
    <property type="component" value="Unassembled WGS sequence"/>
</dbReference>
<accession>A0A3M0CI22</accession>
<evidence type="ECO:0000256" key="2">
    <source>
        <dbReference type="SAM" id="Phobius"/>
    </source>
</evidence>
<reference evidence="3 4" key="1">
    <citation type="submission" date="2018-10" db="EMBL/GenBank/DDBJ databases">
        <title>Genomic Encyclopedia of Archaeal and Bacterial Type Strains, Phase II (KMG-II): from individual species to whole genera.</title>
        <authorList>
            <person name="Goeker M."/>
        </authorList>
    </citation>
    <scope>NUCLEOTIDE SEQUENCE [LARGE SCALE GENOMIC DNA]</scope>
    <source>
        <strain evidence="3 4">DSM 25217</strain>
    </source>
</reference>
<evidence type="ECO:0000313" key="3">
    <source>
        <dbReference type="EMBL" id="RMB02893.1"/>
    </source>
</evidence>